<comment type="caution">
    <text evidence="2">The sequence shown here is derived from an EMBL/GenBank/DDBJ whole genome shotgun (WGS) entry which is preliminary data.</text>
</comment>
<feature type="transmembrane region" description="Helical" evidence="1">
    <location>
        <begin position="24"/>
        <end position="51"/>
    </location>
</feature>
<reference evidence="2 3" key="1">
    <citation type="submission" date="2006-02" db="EMBL/GenBank/DDBJ databases">
        <authorList>
            <person name="Amann R."/>
            <person name="Ferriera S."/>
            <person name="Johnson J."/>
            <person name="Kravitz S."/>
            <person name="Halpern A."/>
            <person name="Remington K."/>
            <person name="Beeson K."/>
            <person name="Tran B."/>
            <person name="Rogers Y.-H."/>
            <person name="Friedman R."/>
            <person name="Venter J.C."/>
        </authorList>
    </citation>
    <scope>NUCLEOTIDE SEQUENCE [LARGE SCALE GENOMIC DNA]</scope>
    <source>
        <strain evidence="2 3">DSM 3645</strain>
    </source>
</reference>
<keyword evidence="1" id="KW-0472">Membrane</keyword>
<evidence type="ECO:0000256" key="1">
    <source>
        <dbReference type="SAM" id="Phobius"/>
    </source>
</evidence>
<feature type="transmembrane region" description="Helical" evidence="1">
    <location>
        <begin position="83"/>
        <end position="104"/>
    </location>
</feature>
<feature type="transmembrane region" description="Helical" evidence="1">
    <location>
        <begin position="170"/>
        <end position="192"/>
    </location>
</feature>
<evidence type="ECO:0000313" key="3">
    <source>
        <dbReference type="Proteomes" id="UP000004358"/>
    </source>
</evidence>
<protein>
    <submittedName>
        <fullName evidence="2">Uncharacterized protein</fullName>
    </submittedName>
</protein>
<dbReference type="STRING" id="314230.DSM3645_20277"/>
<name>A4A2R6_9BACT</name>
<gene>
    <name evidence="2" type="ORF">DSM3645_20277</name>
</gene>
<dbReference type="AlphaFoldDB" id="A4A2R6"/>
<evidence type="ECO:0000313" key="2">
    <source>
        <dbReference type="EMBL" id="EAQ76954.1"/>
    </source>
</evidence>
<keyword evidence="1" id="KW-0812">Transmembrane</keyword>
<dbReference type="EMBL" id="AANZ01000049">
    <property type="protein sequence ID" value="EAQ76954.1"/>
    <property type="molecule type" value="Genomic_DNA"/>
</dbReference>
<keyword evidence="1" id="KW-1133">Transmembrane helix</keyword>
<feature type="transmembrane region" description="Helical" evidence="1">
    <location>
        <begin position="116"/>
        <end position="139"/>
    </location>
</feature>
<sequence>MPMSTADEDLVVAEKASKSNAPGLLTGLAIAGIVLALIKLGSFLVGLPWLINPKLSQGSAATEAPAEVIEYQELMVAIQGKYFPYQLALYPCGIIVACLLLWAAYQTLKLRPHGDFWIKCAVIASTVTDLLGAVIVVFMQQDIYHALQTVFQDFDSDNNASHIMYVAMNVGFYIGIASAAGFLLLQFGYYFVTFRYFSKPEVHALYQVRAPNEASSDV</sequence>
<accession>A4A2R6</accession>
<organism evidence="2 3">
    <name type="scientific">Blastopirellula marina DSM 3645</name>
    <dbReference type="NCBI Taxonomy" id="314230"/>
    <lineage>
        <taxon>Bacteria</taxon>
        <taxon>Pseudomonadati</taxon>
        <taxon>Planctomycetota</taxon>
        <taxon>Planctomycetia</taxon>
        <taxon>Pirellulales</taxon>
        <taxon>Pirellulaceae</taxon>
        <taxon>Blastopirellula</taxon>
    </lineage>
</organism>
<proteinExistence type="predicted"/>
<dbReference type="Proteomes" id="UP000004358">
    <property type="component" value="Unassembled WGS sequence"/>
</dbReference>
<dbReference type="HOGENOM" id="CLU_1264891_0_0_0"/>